<dbReference type="EMBL" id="LAZR01000018">
    <property type="protein sequence ID" value="KKO05723.1"/>
    <property type="molecule type" value="Genomic_DNA"/>
</dbReference>
<proteinExistence type="predicted"/>
<dbReference type="Gene3D" id="3.30.300.30">
    <property type="match status" value="1"/>
</dbReference>
<sequence>MPQWLSAADCKTVLQSLLSAELAAYRQTPVPDWQHLPTIDSLERLHLAACTNEFFCLYETGVEDRLLMTQHFDDWAAIVAQAVNATSGLTLRTSGSTGSPTAHLHRWKDIEAEGVALARRFSARVPISRVISWLPLHHLYGFMLGIALPGVLGVPRIAADSMALPTLASGDLLVTVPPRWEYLARSRTTWPANMLGVSSTAPLSAATWEAVTERGLTGLLDIYGSTETGGVATRWRENELYRLLAHWQRLDAQHIQRVDSHVATPLSDNTCWHDESTFTLEGRHDDVVVIGGVNVSPQHVAQQLRALASVADCAIRTTDSATQLRLKAFVVPESSEHETANAIAQAIASWPAAERPIRITYGDVLPTNTIGKLTDW</sequence>
<accession>A0A0F9W0E3</accession>
<dbReference type="PANTHER" id="PTHR43352">
    <property type="entry name" value="ACETYL-COA SYNTHETASE"/>
    <property type="match status" value="1"/>
</dbReference>
<dbReference type="Pfam" id="PF00501">
    <property type="entry name" value="AMP-binding"/>
    <property type="match status" value="1"/>
</dbReference>
<dbReference type="PANTHER" id="PTHR43352:SF1">
    <property type="entry name" value="ANTHRANILATE--COA LIGASE"/>
    <property type="match status" value="1"/>
</dbReference>
<reference evidence="3" key="1">
    <citation type="journal article" date="2015" name="Nature">
        <title>Complex archaea that bridge the gap between prokaryotes and eukaryotes.</title>
        <authorList>
            <person name="Spang A."/>
            <person name="Saw J.H."/>
            <person name="Jorgensen S.L."/>
            <person name="Zaremba-Niedzwiedzka K."/>
            <person name="Martijn J."/>
            <person name="Lind A.E."/>
            <person name="van Eijk R."/>
            <person name="Schleper C."/>
            <person name="Guy L."/>
            <person name="Ettema T.J."/>
        </authorList>
    </citation>
    <scope>NUCLEOTIDE SEQUENCE</scope>
</reference>
<dbReference type="SUPFAM" id="SSF56801">
    <property type="entry name" value="Acetyl-CoA synthetase-like"/>
    <property type="match status" value="1"/>
</dbReference>
<gene>
    <name evidence="3" type="ORF">LCGC14_0073630</name>
</gene>
<dbReference type="InterPro" id="IPR000873">
    <property type="entry name" value="AMP-dep_synth/lig_dom"/>
</dbReference>
<dbReference type="Gene3D" id="3.40.50.12780">
    <property type="entry name" value="N-terminal domain of ligase-like"/>
    <property type="match status" value="1"/>
</dbReference>
<dbReference type="AlphaFoldDB" id="A0A0F9W0E3"/>
<protein>
    <recommendedName>
        <fullName evidence="2">AMP-dependent synthetase/ligase domain-containing protein</fullName>
    </recommendedName>
</protein>
<evidence type="ECO:0000259" key="2">
    <source>
        <dbReference type="Pfam" id="PF00501"/>
    </source>
</evidence>
<feature type="domain" description="AMP-dependent synthetase/ligase" evidence="2">
    <location>
        <begin position="93"/>
        <end position="236"/>
    </location>
</feature>
<dbReference type="InterPro" id="IPR042099">
    <property type="entry name" value="ANL_N_sf"/>
</dbReference>
<dbReference type="GO" id="GO:0016878">
    <property type="term" value="F:acid-thiol ligase activity"/>
    <property type="evidence" value="ECO:0007669"/>
    <property type="project" value="TreeGrafter"/>
</dbReference>
<evidence type="ECO:0000256" key="1">
    <source>
        <dbReference type="ARBA" id="ARBA00022598"/>
    </source>
</evidence>
<dbReference type="InterPro" id="IPR045851">
    <property type="entry name" value="AMP-bd_C_sf"/>
</dbReference>
<evidence type="ECO:0000313" key="3">
    <source>
        <dbReference type="EMBL" id="KKO05723.1"/>
    </source>
</evidence>
<comment type="caution">
    <text evidence="3">The sequence shown here is derived from an EMBL/GenBank/DDBJ whole genome shotgun (WGS) entry which is preliminary data.</text>
</comment>
<organism evidence="3">
    <name type="scientific">marine sediment metagenome</name>
    <dbReference type="NCBI Taxonomy" id="412755"/>
    <lineage>
        <taxon>unclassified sequences</taxon>
        <taxon>metagenomes</taxon>
        <taxon>ecological metagenomes</taxon>
    </lineage>
</organism>
<keyword evidence="1" id="KW-0436">Ligase</keyword>
<name>A0A0F9W0E3_9ZZZZ</name>
<dbReference type="GO" id="GO:0044550">
    <property type="term" value="P:secondary metabolite biosynthetic process"/>
    <property type="evidence" value="ECO:0007669"/>
    <property type="project" value="TreeGrafter"/>
</dbReference>